<organism evidence="2">
    <name type="scientific">hydrothermal vent metagenome</name>
    <dbReference type="NCBI Taxonomy" id="652676"/>
    <lineage>
        <taxon>unclassified sequences</taxon>
        <taxon>metagenomes</taxon>
        <taxon>ecological metagenomes</taxon>
    </lineage>
</organism>
<proteinExistence type="predicted"/>
<gene>
    <name evidence="2" type="ORF">MGWOODY_Clf2960</name>
</gene>
<sequence>MTNRRMELVSTDLSEFSGVRIGTITPRMSLPAMMSPYLSIISVAVLPGLLSH</sequence>
<accession>A0A160VBU1</accession>
<keyword evidence="1" id="KW-1133">Transmembrane helix</keyword>
<evidence type="ECO:0000256" key="1">
    <source>
        <dbReference type="SAM" id="Phobius"/>
    </source>
</evidence>
<dbReference type="AlphaFoldDB" id="A0A160VBU1"/>
<feature type="transmembrane region" description="Helical" evidence="1">
    <location>
        <begin position="30"/>
        <end position="50"/>
    </location>
</feature>
<reference evidence="2" key="1">
    <citation type="submission" date="2015-10" db="EMBL/GenBank/DDBJ databases">
        <authorList>
            <person name="Gilbert D.G."/>
        </authorList>
    </citation>
    <scope>NUCLEOTIDE SEQUENCE</scope>
</reference>
<keyword evidence="1" id="KW-0812">Transmembrane</keyword>
<keyword evidence="1" id="KW-0472">Membrane</keyword>
<dbReference type="EMBL" id="FAXA01000463">
    <property type="protein sequence ID" value="CUV03724.1"/>
    <property type="molecule type" value="Genomic_DNA"/>
</dbReference>
<protein>
    <submittedName>
        <fullName evidence="2">Uncharacterized protein</fullName>
    </submittedName>
</protein>
<evidence type="ECO:0000313" key="2">
    <source>
        <dbReference type="EMBL" id="CUV03724.1"/>
    </source>
</evidence>
<name>A0A160VBU1_9ZZZZ</name>